<feature type="signal peptide" evidence="3">
    <location>
        <begin position="1"/>
        <end position="26"/>
    </location>
</feature>
<keyword evidence="2" id="KW-0812">Transmembrane</keyword>
<accession>A0A2T0VGV1</accession>
<keyword evidence="5" id="KW-1185">Reference proteome</keyword>
<protein>
    <submittedName>
        <fullName evidence="4">Secreted protein</fullName>
    </submittedName>
</protein>
<keyword evidence="1 3" id="KW-0732">Signal</keyword>
<dbReference type="PROSITE" id="PS51318">
    <property type="entry name" value="TAT"/>
    <property type="match status" value="1"/>
</dbReference>
<dbReference type="InterPro" id="IPR019546">
    <property type="entry name" value="TAT_signal_bac_arc"/>
</dbReference>
<gene>
    <name evidence="4" type="ORF">BCL64_11487</name>
</gene>
<sequence>MNTRRSFLTRAGLSAAVMLPTTAVLAHSGHGAPSVHAHTGSPSMLVVLGVVTLGVASLAGLARLILQRRRARRQG</sequence>
<name>A0A2T0VGV1_9GAMM</name>
<reference evidence="4 5" key="1">
    <citation type="submission" date="2018-03" db="EMBL/GenBank/DDBJ databases">
        <title>Comparative analysis of microorganisms from saline springs in Andes Mountain Range, Colombia.</title>
        <authorList>
            <person name="Rubin E."/>
        </authorList>
    </citation>
    <scope>NUCLEOTIDE SEQUENCE [LARGE SCALE GENOMIC DNA]</scope>
    <source>
        <strain evidence="4 5">USBA 854</strain>
    </source>
</reference>
<dbReference type="NCBIfam" id="TIGR01409">
    <property type="entry name" value="TAT_signal_seq"/>
    <property type="match status" value="1"/>
</dbReference>
<dbReference type="InterPro" id="IPR006311">
    <property type="entry name" value="TAT_signal"/>
</dbReference>
<dbReference type="RefSeq" id="WP_106232024.1">
    <property type="nucleotide sequence ID" value="NZ_PVTM01000014.1"/>
</dbReference>
<keyword evidence="2" id="KW-1133">Transmembrane helix</keyword>
<feature type="chain" id="PRO_5015603852" evidence="3">
    <location>
        <begin position="27"/>
        <end position="75"/>
    </location>
</feature>
<dbReference type="Proteomes" id="UP000239896">
    <property type="component" value="Unassembled WGS sequence"/>
</dbReference>
<organism evidence="4 5">
    <name type="scientific">Halomonas ventosae</name>
    <dbReference type="NCBI Taxonomy" id="229007"/>
    <lineage>
        <taxon>Bacteria</taxon>
        <taxon>Pseudomonadati</taxon>
        <taxon>Pseudomonadota</taxon>
        <taxon>Gammaproteobacteria</taxon>
        <taxon>Oceanospirillales</taxon>
        <taxon>Halomonadaceae</taxon>
        <taxon>Halomonas</taxon>
    </lineage>
</organism>
<keyword evidence="2" id="KW-0472">Membrane</keyword>
<evidence type="ECO:0000256" key="2">
    <source>
        <dbReference type="SAM" id="Phobius"/>
    </source>
</evidence>
<feature type="transmembrane region" description="Helical" evidence="2">
    <location>
        <begin position="47"/>
        <end position="66"/>
    </location>
</feature>
<evidence type="ECO:0000313" key="4">
    <source>
        <dbReference type="EMBL" id="PRY69294.1"/>
    </source>
</evidence>
<proteinExistence type="predicted"/>
<evidence type="ECO:0000256" key="3">
    <source>
        <dbReference type="SAM" id="SignalP"/>
    </source>
</evidence>
<dbReference type="EMBL" id="PVTM01000014">
    <property type="protein sequence ID" value="PRY69294.1"/>
    <property type="molecule type" value="Genomic_DNA"/>
</dbReference>
<evidence type="ECO:0000256" key="1">
    <source>
        <dbReference type="ARBA" id="ARBA00022729"/>
    </source>
</evidence>
<comment type="caution">
    <text evidence="4">The sequence shown here is derived from an EMBL/GenBank/DDBJ whole genome shotgun (WGS) entry which is preliminary data.</text>
</comment>
<dbReference type="AlphaFoldDB" id="A0A2T0VGV1"/>
<evidence type="ECO:0000313" key="5">
    <source>
        <dbReference type="Proteomes" id="UP000239896"/>
    </source>
</evidence>